<organism evidence="2 3">
    <name type="scientific">Myroides indicus</name>
    <dbReference type="NCBI Taxonomy" id="1323422"/>
    <lineage>
        <taxon>Bacteria</taxon>
        <taxon>Pseudomonadati</taxon>
        <taxon>Bacteroidota</taxon>
        <taxon>Flavobacteriia</taxon>
        <taxon>Flavobacteriales</taxon>
        <taxon>Flavobacteriaceae</taxon>
        <taxon>Myroides</taxon>
    </lineage>
</organism>
<sequence>MKKLMPLFCLFVLTSILISCQTTETIVSSPYKLKNNNTTVYSAKTFMFKNYFFTYKNGEATLVYQQDKSLNKDSEPVYLTLYENKNAIHYQEFRDSSKKIIVKILNENEVKLRINKATHTLYNPDYIKEINADTDKILADIAIWKETKY</sequence>
<feature type="chain" id="PRO_5020973212" description="Lipoprotein" evidence="1">
    <location>
        <begin position="25"/>
        <end position="149"/>
    </location>
</feature>
<evidence type="ECO:0000313" key="3">
    <source>
        <dbReference type="Proteomes" id="UP000295215"/>
    </source>
</evidence>
<feature type="signal peptide" evidence="1">
    <location>
        <begin position="1"/>
        <end position="24"/>
    </location>
</feature>
<dbReference type="EMBL" id="SOAG01000033">
    <property type="protein sequence ID" value="TDS52090.1"/>
    <property type="molecule type" value="Genomic_DNA"/>
</dbReference>
<protein>
    <recommendedName>
        <fullName evidence="4">Lipoprotein</fullName>
    </recommendedName>
</protein>
<dbReference type="OrthoDB" id="1452539at2"/>
<proteinExistence type="predicted"/>
<evidence type="ECO:0000313" key="2">
    <source>
        <dbReference type="EMBL" id="TDS52090.1"/>
    </source>
</evidence>
<dbReference type="Proteomes" id="UP000295215">
    <property type="component" value="Unassembled WGS sequence"/>
</dbReference>
<comment type="caution">
    <text evidence="2">The sequence shown here is derived from an EMBL/GenBank/DDBJ whole genome shotgun (WGS) entry which is preliminary data.</text>
</comment>
<evidence type="ECO:0000256" key="1">
    <source>
        <dbReference type="SAM" id="SignalP"/>
    </source>
</evidence>
<evidence type="ECO:0008006" key="4">
    <source>
        <dbReference type="Google" id="ProtNLM"/>
    </source>
</evidence>
<keyword evidence="3" id="KW-1185">Reference proteome</keyword>
<reference evidence="2 3" key="1">
    <citation type="submission" date="2019-03" db="EMBL/GenBank/DDBJ databases">
        <title>Genomic Encyclopedia of Archaeal and Bacterial Type Strains, Phase II (KMG-II): from individual species to whole genera.</title>
        <authorList>
            <person name="Goeker M."/>
        </authorList>
    </citation>
    <scope>NUCLEOTIDE SEQUENCE [LARGE SCALE GENOMIC DNA]</scope>
    <source>
        <strain evidence="2 3">DSM 28213</strain>
    </source>
</reference>
<dbReference type="PROSITE" id="PS51257">
    <property type="entry name" value="PROKAR_LIPOPROTEIN"/>
    <property type="match status" value="1"/>
</dbReference>
<name>A0A4R7EW29_9FLAO</name>
<dbReference type="RefSeq" id="WP_133713593.1">
    <property type="nucleotide sequence ID" value="NZ_SOAG01000033.1"/>
</dbReference>
<accession>A0A4R7EW29</accession>
<dbReference type="AlphaFoldDB" id="A0A4R7EW29"/>
<gene>
    <name evidence="2" type="ORF">C8P70_13324</name>
</gene>
<keyword evidence="1" id="KW-0732">Signal</keyword>